<dbReference type="Pfam" id="PF16529">
    <property type="entry name" value="Ge1_WD40"/>
    <property type="match status" value="1"/>
</dbReference>
<keyword evidence="2" id="KW-0963">Cytoplasm</keyword>
<evidence type="ECO:0000256" key="4">
    <source>
        <dbReference type="ARBA" id="ARBA00022737"/>
    </source>
</evidence>
<dbReference type="AlphaFoldDB" id="A0A8T1W7M3"/>
<evidence type="ECO:0000256" key="1">
    <source>
        <dbReference type="ARBA" id="ARBA00004496"/>
    </source>
</evidence>
<keyword evidence="10" id="KW-1185">Reference proteome</keyword>
<evidence type="ECO:0000256" key="2">
    <source>
        <dbReference type="ARBA" id="ARBA00022490"/>
    </source>
</evidence>
<evidence type="ECO:0000256" key="6">
    <source>
        <dbReference type="SAM" id="MobiDB-lite"/>
    </source>
</evidence>
<dbReference type="InterPro" id="IPR049404">
    <property type="entry name" value="EDC4_C"/>
</dbReference>
<dbReference type="Pfam" id="PF21289">
    <property type="entry name" value="EDC4_C"/>
    <property type="match status" value="1"/>
</dbReference>
<feature type="domain" description="Enhancer of mRNA-decapping protein 4 C-terminal" evidence="8">
    <location>
        <begin position="998"/>
        <end position="1100"/>
    </location>
</feature>
<dbReference type="Proteomes" id="UP000693981">
    <property type="component" value="Unassembled WGS sequence"/>
</dbReference>
<feature type="coiled-coil region" evidence="5">
    <location>
        <begin position="940"/>
        <end position="967"/>
    </location>
</feature>
<proteinExistence type="predicted"/>
<evidence type="ECO:0000259" key="7">
    <source>
        <dbReference type="Pfam" id="PF16529"/>
    </source>
</evidence>
<name>A0A8T1W7M3_9STRA</name>
<evidence type="ECO:0000313" key="10">
    <source>
        <dbReference type="Proteomes" id="UP000693981"/>
    </source>
</evidence>
<feature type="compositionally biased region" description="Low complexity" evidence="6">
    <location>
        <begin position="673"/>
        <end position="697"/>
    </location>
</feature>
<sequence>MSTRSDSGSHGHSRDSSTASIGLAPPPPPGSAPMPPNPSNARFSPLDHVSPEVTQSNPLHQLLQQQQFPPPPPPPAMSSQQQFLQQFLASSSSSMPMNGNQMRPMPPMSGPSSLLPQFQQSLPNHGAFPPPRSAPLPSPFSQFQAVPSLSATSGGMYPAAPRSAGTTSMDGSRSNGVGGSATSSLTGSPRRSSNAPGFGATDAPVTPPGVRLSGETVEYRPRVDAATGENRSLEVMPITLYNSERTSQLGNLISVNEHFISYPIRNGLIRVISQSSVDRLLLRKHEHHAVTELAFFNSKSDLLLSSGTDHHVAIWAIQNDPMSRQLVKLVPTQAQRVKWHPSDSNKIAIANGSMVFIADLSNVDADGNGAENLYDLSVVCGQTSGQINDMAFSPGAGECVITAGSDGFVQVYRVQDRLPGQPAEFIQRFEPFNGGAVNSLNFYGGNFLNQPGLLIGGEANTSLSLWNVALTESTEPVRYQTVTLRDELPEDSSLIHETIFDPTTQFLFVADRSKPVVYAFHLAPSPDARTPRRFDNVTEFVLAYPVLSMGLLNRVGQSQSARDGSDFSLGGLNFSMQLYCLQTQAIQRYHVAASECFIPFTRGSLEDEVEASGNVGQTVGAVTTEGEGIETSYQTAAESPRATAAISAPETEIDVQAQPDDDDEEASNHDQQSALRSNNLSAAPSSPSARSTRSTRSTGVRSVHLATGDDAVSVSASSVTGDDGTLPNLRFYARSSPSSSVRAFQDESSVQYDPSIDDTASETQQQTLLATLRRMEAAQLQRDEQLREQMQVVMGNLGNHLTAQVSTQVEKSIQKQLQSVLVPAMGRIVLHTMENNFMKPVQNGFQHVISEKLIPHMEQKLDESLSTSLPEQLANGVEGMVQRMVEDVRQPVRESFRECFQDILIPSFQAATQKMFEQINDTFVQGTRSAFEGSGQNSSNAKVASQLEQLTQMVDSLSKQVEQLSSTVNAGSVGGALVPVGKSPEELQMEAHKNKVLDFLAQNDWEEAFKFALGAQNVSLVAFTCQQCDPRLVLSSRPPKLSQMLILCLVQQLGADLADDLETKLNWLRESLLVMNVRDQSIAGFVTSVLQELQTSLNSVPAQFHDSQFTLLHHVLNSMLNSA</sequence>
<organism evidence="9 10">
    <name type="scientific">Phytophthora boehmeriae</name>
    <dbReference type="NCBI Taxonomy" id="109152"/>
    <lineage>
        <taxon>Eukaryota</taxon>
        <taxon>Sar</taxon>
        <taxon>Stramenopiles</taxon>
        <taxon>Oomycota</taxon>
        <taxon>Peronosporomycetes</taxon>
        <taxon>Peronosporales</taxon>
        <taxon>Peronosporaceae</taxon>
        <taxon>Phytophthora</taxon>
    </lineage>
</organism>
<feature type="region of interest" description="Disordered" evidence="6">
    <location>
        <begin position="154"/>
        <end position="217"/>
    </location>
</feature>
<dbReference type="PANTHER" id="PTHR15598:SF5">
    <property type="entry name" value="ENHANCER OF MRNA-DECAPPING PROTEIN 4"/>
    <property type="match status" value="1"/>
</dbReference>
<gene>
    <name evidence="9" type="primary">EDC4</name>
    <name evidence="9" type="ORF">PHYBOEH_008006</name>
</gene>
<feature type="compositionally biased region" description="Polar residues" evidence="6">
    <location>
        <begin position="164"/>
        <end position="195"/>
    </location>
</feature>
<evidence type="ECO:0000313" key="9">
    <source>
        <dbReference type="EMBL" id="KAG7388153.1"/>
    </source>
</evidence>
<reference evidence="9" key="1">
    <citation type="submission" date="2021-02" db="EMBL/GenBank/DDBJ databases">
        <authorList>
            <person name="Palmer J.M."/>
        </authorList>
    </citation>
    <scope>NUCLEOTIDE SEQUENCE</scope>
    <source>
        <strain evidence="9">SCRP23</strain>
    </source>
</reference>
<comment type="subcellular location">
    <subcellularLocation>
        <location evidence="1">Cytoplasm</location>
    </subcellularLocation>
</comment>
<dbReference type="InterPro" id="IPR032401">
    <property type="entry name" value="EDC4_WD40"/>
</dbReference>
<feature type="compositionally biased region" description="Pro residues" evidence="6">
    <location>
        <begin position="24"/>
        <end position="38"/>
    </location>
</feature>
<feature type="domain" description="Enhancer of mRNA-decapping protein 4 WD40 repeat region" evidence="7">
    <location>
        <begin position="235"/>
        <end position="523"/>
    </location>
</feature>
<evidence type="ECO:0000256" key="3">
    <source>
        <dbReference type="ARBA" id="ARBA00022574"/>
    </source>
</evidence>
<dbReference type="InterPro" id="IPR001680">
    <property type="entry name" value="WD40_rpt"/>
</dbReference>
<feature type="compositionally biased region" description="Low complexity" evidence="6">
    <location>
        <begin position="55"/>
        <end position="67"/>
    </location>
</feature>
<keyword evidence="4" id="KW-0677">Repeat</keyword>
<keyword evidence="3" id="KW-0853">WD repeat</keyword>
<dbReference type="EMBL" id="JAGDFL010000453">
    <property type="protein sequence ID" value="KAG7388153.1"/>
    <property type="molecule type" value="Genomic_DNA"/>
</dbReference>
<dbReference type="PANTHER" id="PTHR15598">
    <property type="entry name" value="ENHANCER OF MRNA-DECAPPING PROTEIN 4"/>
    <property type="match status" value="1"/>
</dbReference>
<comment type="caution">
    <text evidence="9">The sequence shown here is derived from an EMBL/GenBank/DDBJ whole genome shotgun (WGS) entry which is preliminary data.</text>
</comment>
<feature type="region of interest" description="Disordered" evidence="6">
    <location>
        <begin position="1"/>
        <end position="142"/>
    </location>
</feature>
<dbReference type="GO" id="GO:0031087">
    <property type="term" value="P:deadenylation-independent decapping of nuclear-transcribed mRNA"/>
    <property type="evidence" value="ECO:0007669"/>
    <property type="project" value="InterPro"/>
</dbReference>
<dbReference type="SMART" id="SM00320">
    <property type="entry name" value="WD40"/>
    <property type="match status" value="2"/>
</dbReference>
<feature type="compositionally biased region" description="Pro residues" evidence="6">
    <location>
        <begin position="128"/>
        <end position="138"/>
    </location>
</feature>
<dbReference type="OrthoDB" id="21128at2759"/>
<feature type="region of interest" description="Disordered" evidence="6">
    <location>
        <begin position="657"/>
        <end position="703"/>
    </location>
</feature>
<accession>A0A8T1W7M3</accession>
<protein>
    <submittedName>
        <fullName evidence="9">Enhancer of mRNA decapping 4</fullName>
    </submittedName>
</protein>
<dbReference type="InterPro" id="IPR045152">
    <property type="entry name" value="EDC4-like"/>
</dbReference>
<evidence type="ECO:0000256" key="5">
    <source>
        <dbReference type="SAM" id="Coils"/>
    </source>
</evidence>
<dbReference type="GO" id="GO:0000932">
    <property type="term" value="C:P-body"/>
    <property type="evidence" value="ECO:0007669"/>
    <property type="project" value="TreeGrafter"/>
</dbReference>
<keyword evidence="5" id="KW-0175">Coiled coil</keyword>
<feature type="compositionally biased region" description="Low complexity" evidence="6">
    <location>
        <begin position="77"/>
        <end position="95"/>
    </location>
</feature>
<evidence type="ECO:0000259" key="8">
    <source>
        <dbReference type="Pfam" id="PF21289"/>
    </source>
</evidence>